<reference evidence="5 6" key="2">
    <citation type="submission" date="2024-07" db="EMBL/GenBank/DDBJ databases">
        <authorList>
            <person name="Akdeniz Z."/>
        </authorList>
    </citation>
    <scope>NUCLEOTIDE SEQUENCE [LARGE SCALE GENOMIC DNA]</scope>
</reference>
<keyword evidence="2" id="KW-0812">Transmembrane</keyword>
<feature type="domain" description="Peptidase C1A papain C-terminal" evidence="3">
    <location>
        <begin position="108"/>
        <end position="387"/>
    </location>
</feature>
<dbReference type="SUPFAM" id="SSF54001">
    <property type="entry name" value="Cysteine proteinases"/>
    <property type="match status" value="1"/>
</dbReference>
<dbReference type="SMART" id="SM00645">
    <property type="entry name" value="Pept_C1"/>
    <property type="match status" value="1"/>
</dbReference>
<evidence type="ECO:0000256" key="1">
    <source>
        <dbReference type="ARBA" id="ARBA00008455"/>
    </source>
</evidence>
<dbReference type="Pfam" id="PF00112">
    <property type="entry name" value="Peptidase_C1"/>
    <property type="match status" value="1"/>
</dbReference>
<keyword evidence="2" id="KW-0472">Membrane</keyword>
<dbReference type="InterPro" id="IPR038765">
    <property type="entry name" value="Papain-like_cys_pep_sf"/>
</dbReference>
<proteinExistence type="inferred from homology"/>
<name>A0AA86PK91_9EUKA</name>
<dbReference type="InterPro" id="IPR039417">
    <property type="entry name" value="Peptidase_C1A_papain-like"/>
</dbReference>
<dbReference type="EMBL" id="CATOUU010000687">
    <property type="protein sequence ID" value="CAI9941159.1"/>
    <property type="molecule type" value="Genomic_DNA"/>
</dbReference>
<dbReference type="CDD" id="cd02248">
    <property type="entry name" value="Peptidase_C1A"/>
    <property type="match status" value="1"/>
</dbReference>
<gene>
    <name evidence="5" type="ORF">HINF_LOCUS25340</name>
    <name evidence="4" type="ORF">HINF_LOCUS28804</name>
</gene>
<evidence type="ECO:0000256" key="2">
    <source>
        <dbReference type="SAM" id="Phobius"/>
    </source>
</evidence>
<dbReference type="Proteomes" id="UP001642409">
    <property type="component" value="Unassembled WGS sequence"/>
</dbReference>
<dbReference type="GO" id="GO:0008234">
    <property type="term" value="F:cysteine-type peptidase activity"/>
    <property type="evidence" value="ECO:0007669"/>
    <property type="project" value="InterPro"/>
</dbReference>
<organism evidence="4">
    <name type="scientific">Hexamita inflata</name>
    <dbReference type="NCBI Taxonomy" id="28002"/>
    <lineage>
        <taxon>Eukaryota</taxon>
        <taxon>Metamonada</taxon>
        <taxon>Diplomonadida</taxon>
        <taxon>Hexamitidae</taxon>
        <taxon>Hexamitinae</taxon>
        <taxon>Hexamita</taxon>
    </lineage>
</organism>
<feature type="transmembrane region" description="Helical" evidence="2">
    <location>
        <begin position="769"/>
        <end position="792"/>
    </location>
</feature>
<evidence type="ECO:0000313" key="6">
    <source>
        <dbReference type="Proteomes" id="UP001642409"/>
    </source>
</evidence>
<sequence length="831" mass="90361">MIALFQYTLLNNLLSMTCDEAFAEYTLKFNKIYGSHEEEKKSIFCANFLELQELLLTDPNLPVGLVERMDVVHQETVLKAKNSPLNQLQAARNDYCSAVNPLPDLATVHPSVDLREMQLITSAKNQGQCGCCYVFQTMAVLENAVLRDKNNLNTFWQNKADSTTLSLSEQFQLSNAICKTCNYCKGGNFVIQTYIMVPGNEQQANPSHQPIQTIELTENFPYAYAANEAAWKAETVIAPKLSVDNQLLPVKMFDNSGLYAAWCNQSAKVTPTIKIFDDDASSFNASTINTIKSYLSRGIAIAISIFVGTGTPATTFQYFTGNSIIYNPCTTWNMDHAVVIVGYGTKNGKNVWVIKNSWGTGWGDNGFFFVEIGSNSYCTEQYAYTVLPKYFDVTEKTAYPRGTLVRGTSRTLDCDYYFTNIGGVITCYDVCPEAYPTRVVGQNQCQATCPSGQSCVTQCQGATPFKEGVNCVARCTSGAYSGSELICQASCPGLYVLNASNSNSQQCITTCPSATPYYETGACVAKCTSNSYSVVSGAQTLMCQASCTYYVLNASNSNSQQCLSACQAATPYSDAGLCTARCASGAYANVSGILTCQASCTQFYVVNATNSNSQQCMTACPTAYFIIGKLCSATCPTATPYNDSATTCVTKCATGAYQVQGTALSCVAPCTGMYIINQTSDSNQCITACPSATPYYQIGACVSRCQTGAYKADSGKLTCQDACLALFTLNKTNDNSKQCVDECSQQQTLNGSECIAKCTFFCLTPTLKMTIFIAAPSLIIIIVVVVIIACVCNKKKKARQHKSQREVTLFEEDTNNSPSIWQNKQKPIMIY</sequence>
<accession>A0AA86PK91</accession>
<dbReference type="PANTHER" id="PTHR12411">
    <property type="entry name" value="CYSTEINE PROTEASE FAMILY C1-RELATED"/>
    <property type="match status" value="1"/>
</dbReference>
<protein>
    <submittedName>
        <fullName evidence="4">Cathepsin L</fullName>
    </submittedName>
    <submittedName>
        <fullName evidence="5">Cathepsin_L</fullName>
    </submittedName>
</protein>
<dbReference type="EMBL" id="CAXDID020000075">
    <property type="protein sequence ID" value="CAL6016087.1"/>
    <property type="molecule type" value="Genomic_DNA"/>
</dbReference>
<dbReference type="InterPro" id="IPR013128">
    <property type="entry name" value="Peptidase_C1A"/>
</dbReference>
<comment type="similarity">
    <text evidence="1">Belongs to the peptidase C1 family.</text>
</comment>
<dbReference type="PROSITE" id="PS00639">
    <property type="entry name" value="THIOL_PROTEASE_HIS"/>
    <property type="match status" value="1"/>
</dbReference>
<evidence type="ECO:0000313" key="4">
    <source>
        <dbReference type="EMBL" id="CAI9941159.1"/>
    </source>
</evidence>
<evidence type="ECO:0000313" key="5">
    <source>
        <dbReference type="EMBL" id="CAL6016087.1"/>
    </source>
</evidence>
<dbReference type="AlphaFoldDB" id="A0AA86PK91"/>
<dbReference type="InterPro" id="IPR000668">
    <property type="entry name" value="Peptidase_C1A_C"/>
</dbReference>
<dbReference type="Gene3D" id="3.90.70.10">
    <property type="entry name" value="Cysteine proteinases"/>
    <property type="match status" value="1"/>
</dbReference>
<dbReference type="InterPro" id="IPR025660">
    <property type="entry name" value="Pept_his_AS"/>
</dbReference>
<dbReference type="SUPFAM" id="SSF57184">
    <property type="entry name" value="Growth factor receptor domain"/>
    <property type="match status" value="1"/>
</dbReference>
<dbReference type="PRINTS" id="PR00705">
    <property type="entry name" value="PAPAIN"/>
</dbReference>
<comment type="caution">
    <text evidence="4">The sequence shown here is derived from an EMBL/GenBank/DDBJ whole genome shotgun (WGS) entry which is preliminary data.</text>
</comment>
<reference evidence="4" key="1">
    <citation type="submission" date="2023-06" db="EMBL/GenBank/DDBJ databases">
        <authorList>
            <person name="Kurt Z."/>
        </authorList>
    </citation>
    <scope>NUCLEOTIDE SEQUENCE</scope>
</reference>
<dbReference type="GO" id="GO:0006508">
    <property type="term" value="P:proteolysis"/>
    <property type="evidence" value="ECO:0007669"/>
    <property type="project" value="InterPro"/>
</dbReference>
<evidence type="ECO:0000259" key="3">
    <source>
        <dbReference type="SMART" id="SM00645"/>
    </source>
</evidence>
<keyword evidence="6" id="KW-1185">Reference proteome</keyword>
<dbReference type="InterPro" id="IPR009030">
    <property type="entry name" value="Growth_fac_rcpt_cys_sf"/>
</dbReference>
<keyword evidence="2" id="KW-1133">Transmembrane helix</keyword>